<dbReference type="InterPro" id="IPR006442">
    <property type="entry name" value="Antitoxin_Phd/YefM"/>
</dbReference>
<name>A0ABZ2LA27_9BACT</name>
<comment type="function">
    <text evidence="2">Antitoxin component of a type II toxin-antitoxin (TA) system.</text>
</comment>
<dbReference type="EMBL" id="CP089983">
    <property type="protein sequence ID" value="WXB07195.1"/>
    <property type="molecule type" value="Genomic_DNA"/>
</dbReference>
<proteinExistence type="inferred from homology"/>
<dbReference type="Pfam" id="PF02604">
    <property type="entry name" value="PhdYeFM_antitox"/>
    <property type="match status" value="1"/>
</dbReference>
<dbReference type="RefSeq" id="WP_394836856.1">
    <property type="nucleotide sequence ID" value="NZ_CP089929.1"/>
</dbReference>
<dbReference type="PANTHER" id="PTHR33713">
    <property type="entry name" value="ANTITOXIN YAFN-RELATED"/>
    <property type="match status" value="1"/>
</dbReference>
<dbReference type="InterPro" id="IPR036165">
    <property type="entry name" value="YefM-like_sf"/>
</dbReference>
<feature type="compositionally biased region" description="Basic and acidic residues" evidence="3">
    <location>
        <begin position="82"/>
        <end position="96"/>
    </location>
</feature>
<comment type="similarity">
    <text evidence="1 2">Belongs to the phD/YefM antitoxin family.</text>
</comment>
<evidence type="ECO:0000256" key="1">
    <source>
        <dbReference type="ARBA" id="ARBA00009981"/>
    </source>
</evidence>
<protein>
    <recommendedName>
        <fullName evidence="2">Antitoxin</fullName>
    </recommendedName>
</protein>
<sequence length="103" mass="11509">MVRYRWNIAEAKASLSELVREAAGAPQRLENRGREVAVVLSVDEYQRLVEQAETGSAGARMRSFLQASAEVRAAGGVELELPLREPRASPFEDEKPRGRREKT</sequence>
<dbReference type="SUPFAM" id="SSF143120">
    <property type="entry name" value="YefM-like"/>
    <property type="match status" value="1"/>
</dbReference>
<accession>A0ABZ2LA27</accession>
<evidence type="ECO:0000313" key="4">
    <source>
        <dbReference type="EMBL" id="WXB07195.1"/>
    </source>
</evidence>
<evidence type="ECO:0000313" key="5">
    <source>
        <dbReference type="Proteomes" id="UP001374803"/>
    </source>
</evidence>
<evidence type="ECO:0000256" key="2">
    <source>
        <dbReference type="RuleBase" id="RU362080"/>
    </source>
</evidence>
<dbReference type="InterPro" id="IPR051405">
    <property type="entry name" value="phD/YefM_antitoxin"/>
</dbReference>
<dbReference type="Gene3D" id="3.40.1620.10">
    <property type="entry name" value="YefM-like domain"/>
    <property type="match status" value="1"/>
</dbReference>
<feature type="region of interest" description="Disordered" evidence="3">
    <location>
        <begin position="82"/>
        <end position="103"/>
    </location>
</feature>
<evidence type="ECO:0000256" key="3">
    <source>
        <dbReference type="SAM" id="MobiDB-lite"/>
    </source>
</evidence>
<reference evidence="4" key="1">
    <citation type="submission" date="2021-12" db="EMBL/GenBank/DDBJ databases">
        <title>Discovery of the Pendulisporaceae a myxobacterial family with distinct sporulation behavior and unique specialized metabolism.</title>
        <authorList>
            <person name="Garcia R."/>
            <person name="Popoff A."/>
            <person name="Bader C.D."/>
            <person name="Loehr J."/>
            <person name="Walesch S."/>
            <person name="Walt C."/>
            <person name="Boldt J."/>
            <person name="Bunk B."/>
            <person name="Haeckl F.J.F.P.J."/>
            <person name="Gunesch A.P."/>
            <person name="Birkelbach J."/>
            <person name="Nuebel U."/>
            <person name="Pietschmann T."/>
            <person name="Bach T."/>
            <person name="Mueller R."/>
        </authorList>
    </citation>
    <scope>NUCLEOTIDE SEQUENCE</scope>
    <source>
        <strain evidence="4">MSr11367</strain>
    </source>
</reference>
<organism evidence="4 5">
    <name type="scientific">Pendulispora rubella</name>
    <dbReference type="NCBI Taxonomy" id="2741070"/>
    <lineage>
        <taxon>Bacteria</taxon>
        <taxon>Pseudomonadati</taxon>
        <taxon>Myxococcota</taxon>
        <taxon>Myxococcia</taxon>
        <taxon>Myxococcales</taxon>
        <taxon>Sorangiineae</taxon>
        <taxon>Pendulisporaceae</taxon>
        <taxon>Pendulispora</taxon>
    </lineage>
</organism>
<dbReference type="PANTHER" id="PTHR33713:SF10">
    <property type="entry name" value="ANTITOXIN YAFN"/>
    <property type="match status" value="1"/>
</dbReference>
<dbReference type="Proteomes" id="UP001374803">
    <property type="component" value="Chromosome"/>
</dbReference>
<dbReference type="NCBIfam" id="TIGR01552">
    <property type="entry name" value="phd_fam"/>
    <property type="match status" value="1"/>
</dbReference>
<gene>
    <name evidence="4" type="ORF">LVJ94_08095</name>
</gene>
<keyword evidence="5" id="KW-1185">Reference proteome</keyword>